<dbReference type="HOGENOM" id="CLU_3344716_0_0_6"/>
<sequence length="37" mass="4053">MPFVCRVAANALPDLQIRSPAKRRASRGNSGFLVQKP</sequence>
<dbReference type="KEGG" id="kpe:KPK_3961"/>
<name>B5XZX4_KLEV3</name>
<evidence type="ECO:0000313" key="1">
    <source>
        <dbReference type="EMBL" id="ACI08120.1"/>
    </source>
</evidence>
<dbReference type="Proteomes" id="UP000001734">
    <property type="component" value="Chromosome"/>
</dbReference>
<proteinExistence type="predicted"/>
<dbReference type="BioCyc" id="KPNE507522:GI0B-3943-MONOMER"/>
<accession>B5XZX4</accession>
<dbReference type="AlphaFoldDB" id="B5XZX4"/>
<evidence type="ECO:0000313" key="2">
    <source>
        <dbReference type="Proteomes" id="UP000001734"/>
    </source>
</evidence>
<protein>
    <submittedName>
        <fullName evidence="1">Uncharacterized protein</fullName>
    </submittedName>
</protein>
<dbReference type="EMBL" id="CP000964">
    <property type="protein sequence ID" value="ACI08120.1"/>
    <property type="molecule type" value="Genomic_DNA"/>
</dbReference>
<gene>
    <name evidence="1" type="ordered locus">KPK_3961</name>
</gene>
<organism evidence="1 2">
    <name type="scientific">Klebsiella variicola (strain 342)</name>
    <name type="common">Klebsiella pneumoniae</name>
    <dbReference type="NCBI Taxonomy" id="507522"/>
    <lineage>
        <taxon>Bacteria</taxon>
        <taxon>Pseudomonadati</taxon>
        <taxon>Pseudomonadota</taxon>
        <taxon>Gammaproteobacteria</taxon>
        <taxon>Enterobacterales</taxon>
        <taxon>Enterobacteriaceae</taxon>
        <taxon>Klebsiella/Raoultella group</taxon>
        <taxon>Klebsiella</taxon>
        <taxon>Klebsiella pneumoniae complex</taxon>
    </lineage>
</organism>
<reference evidence="1 2" key="1">
    <citation type="journal article" date="2008" name="PLoS Genet.">
        <title>Complete genome sequence of the N2-fixing broad host range endophyte Klebsiella pneumoniae 342 and virulence predictions verified in mice.</title>
        <authorList>
            <person name="Fouts D.E."/>
            <person name="Tyler H.L."/>
            <person name="DeBoy R.T."/>
            <person name="Daugherty S."/>
            <person name="Ren Q."/>
            <person name="Badger J.H."/>
            <person name="Durkin A.S."/>
            <person name="Huot H."/>
            <person name="Shrivastava S."/>
            <person name="Kothari S."/>
            <person name="Dodson R.J."/>
            <person name="Mohamoud Y."/>
            <person name="Khouri H."/>
            <person name="Roesch L.F."/>
            <person name="Krogfelt K.A."/>
            <person name="Struve C."/>
            <person name="Triplett E.W."/>
            <person name="Methe B.A."/>
        </authorList>
    </citation>
    <scope>NUCLEOTIDE SEQUENCE [LARGE SCALE GENOMIC DNA]</scope>
    <source>
        <strain evidence="1 2">342</strain>
    </source>
</reference>